<reference evidence="1" key="1">
    <citation type="submission" date="2023-08" db="EMBL/GenBank/DDBJ databases">
        <title>Black Yeasts Isolated from many extreme environments.</title>
        <authorList>
            <person name="Coleine C."/>
            <person name="Stajich J.E."/>
            <person name="Selbmann L."/>
        </authorList>
    </citation>
    <scope>NUCLEOTIDE SEQUENCE</scope>
    <source>
        <strain evidence="1">CCFEE 5810</strain>
    </source>
</reference>
<accession>A0AAN7WGZ8</accession>
<proteinExistence type="predicted"/>
<sequence>MSEADLILCKGPACKQPNPRLEIDHILREMVYLTEHGDKFNIKQLAATRQFTARPISSVSLSDRAKTETDLLEELRPLQKRMTKVCERLAKLGMNVHVESQPHLLAEIPSLRAGLQEVGMKLNMRAWHIAEREQLAEQSWRGDRRWRWAGNVESQQIEDARLSEKQRWPRIGQVVAEGLVTSMEMGDLDFY</sequence>
<evidence type="ECO:0000313" key="1">
    <source>
        <dbReference type="EMBL" id="KAK5707608.1"/>
    </source>
</evidence>
<dbReference type="Proteomes" id="UP001310594">
    <property type="component" value="Unassembled WGS sequence"/>
</dbReference>
<dbReference type="AlphaFoldDB" id="A0AAN7WGZ8"/>
<dbReference type="EMBL" id="JAVRQU010000001">
    <property type="protein sequence ID" value="KAK5707608.1"/>
    <property type="molecule type" value="Genomic_DNA"/>
</dbReference>
<protein>
    <submittedName>
        <fullName evidence="1">Uncharacterized protein</fullName>
    </submittedName>
</protein>
<organism evidence="1 2">
    <name type="scientific">Elasticomyces elasticus</name>
    <dbReference type="NCBI Taxonomy" id="574655"/>
    <lineage>
        <taxon>Eukaryota</taxon>
        <taxon>Fungi</taxon>
        <taxon>Dikarya</taxon>
        <taxon>Ascomycota</taxon>
        <taxon>Pezizomycotina</taxon>
        <taxon>Dothideomycetes</taxon>
        <taxon>Dothideomycetidae</taxon>
        <taxon>Mycosphaerellales</taxon>
        <taxon>Teratosphaeriaceae</taxon>
        <taxon>Elasticomyces</taxon>
    </lineage>
</organism>
<evidence type="ECO:0000313" key="2">
    <source>
        <dbReference type="Proteomes" id="UP001310594"/>
    </source>
</evidence>
<gene>
    <name evidence="1" type="ORF">LTR97_000145</name>
</gene>
<comment type="caution">
    <text evidence="1">The sequence shown here is derived from an EMBL/GenBank/DDBJ whole genome shotgun (WGS) entry which is preliminary data.</text>
</comment>
<name>A0AAN7WGZ8_9PEZI</name>